<dbReference type="FunFam" id="3.30.465.10:FF:000001">
    <property type="entry name" value="D-2-hydroxyglutarate dehydrogenase, mitochondrial"/>
    <property type="match status" value="1"/>
</dbReference>
<evidence type="ECO:0000256" key="2">
    <source>
        <dbReference type="ARBA" id="ARBA00008000"/>
    </source>
</evidence>
<dbReference type="InterPro" id="IPR016166">
    <property type="entry name" value="FAD-bd_PCMH"/>
</dbReference>
<evidence type="ECO:0000256" key="5">
    <source>
        <dbReference type="ARBA" id="ARBA00023002"/>
    </source>
</evidence>
<accession>A0A2S7KA03</accession>
<dbReference type="Proteomes" id="UP000239504">
    <property type="component" value="Unassembled WGS sequence"/>
</dbReference>
<sequence length="456" mass="49906">MLNELQDIRRLDRADIAGRATSYWNAAPMDAAEVFLPRSTEEVARILRLCNATGQRVIVQGGKTGCAGGADSTASDVVISLEKMDEIEAIDELEQTVTVQAGVILETLQSALASTGLFLPLDLGARGSCTIGGNIATNAGGVNVIRYGMMRQHVIGLEVVLADGNIVSSMKPMLKDNSGYDLKQLFIGSEGTLGVVTRAMLKLQPVAHGRATALIGLETYQDVLAMLRMCKSRLGSSLVTFELMWGEYYAEVVEGLGLRAPIPSGFGHYALIELECNSVEAGRDRLLSFFEEVSEEGVAFADGVIAHSEQERQTIWRIRDDFEPILRKAPVYLFDVSMGVAHMERYLDEARERLQDAFSNGRLFVFGHIGDGNLHLFFLPEQGGKQEPHKQREIVDSCIYEPLRKVGGSVSAEHGIGREKKKWMPVSRSAEEIALMKTLKYALDPSNILNAGVVLD</sequence>
<dbReference type="InterPro" id="IPR016167">
    <property type="entry name" value="FAD-bd_PCMH_sub1"/>
</dbReference>
<dbReference type="GO" id="GO:0016491">
    <property type="term" value="F:oxidoreductase activity"/>
    <property type="evidence" value="ECO:0007669"/>
    <property type="project" value="UniProtKB-KW"/>
</dbReference>
<evidence type="ECO:0000256" key="3">
    <source>
        <dbReference type="ARBA" id="ARBA00022630"/>
    </source>
</evidence>
<dbReference type="InterPro" id="IPR016169">
    <property type="entry name" value="FAD-bd_PCMH_sub2"/>
</dbReference>
<dbReference type="Gene3D" id="3.30.465.10">
    <property type="match status" value="1"/>
</dbReference>
<organism evidence="7 8">
    <name type="scientific">Hyphococcus luteus</name>
    <dbReference type="NCBI Taxonomy" id="2058213"/>
    <lineage>
        <taxon>Bacteria</taxon>
        <taxon>Pseudomonadati</taxon>
        <taxon>Pseudomonadota</taxon>
        <taxon>Alphaproteobacteria</taxon>
        <taxon>Parvularculales</taxon>
        <taxon>Parvularculaceae</taxon>
        <taxon>Hyphococcus</taxon>
    </lineage>
</organism>
<evidence type="ECO:0000256" key="4">
    <source>
        <dbReference type="ARBA" id="ARBA00022827"/>
    </source>
</evidence>
<dbReference type="InterPro" id="IPR051264">
    <property type="entry name" value="FAD-oxidored/transferase_4"/>
</dbReference>
<dbReference type="InterPro" id="IPR016171">
    <property type="entry name" value="Vanillyl_alc_oxidase_C-sub2"/>
</dbReference>
<dbReference type="FunFam" id="1.10.45.10:FF:000001">
    <property type="entry name" value="D-lactate dehydrogenase mitochondrial"/>
    <property type="match status" value="1"/>
</dbReference>
<dbReference type="InterPro" id="IPR036318">
    <property type="entry name" value="FAD-bd_PCMH-like_sf"/>
</dbReference>
<dbReference type="Gene3D" id="3.30.70.2190">
    <property type="match status" value="1"/>
</dbReference>
<dbReference type="GO" id="GO:0071949">
    <property type="term" value="F:FAD binding"/>
    <property type="evidence" value="ECO:0007669"/>
    <property type="project" value="InterPro"/>
</dbReference>
<dbReference type="InterPro" id="IPR004113">
    <property type="entry name" value="FAD-bd_oxidored_4_C"/>
</dbReference>
<dbReference type="PANTHER" id="PTHR43716:SF1">
    <property type="entry name" value="D-2-HYDROXYGLUTARATE DEHYDROGENASE, MITOCHONDRIAL"/>
    <property type="match status" value="1"/>
</dbReference>
<evidence type="ECO:0000256" key="1">
    <source>
        <dbReference type="ARBA" id="ARBA00001974"/>
    </source>
</evidence>
<keyword evidence="5" id="KW-0560">Oxidoreductase</keyword>
<evidence type="ECO:0000259" key="6">
    <source>
        <dbReference type="PROSITE" id="PS51387"/>
    </source>
</evidence>
<reference evidence="7 8" key="1">
    <citation type="submission" date="2017-12" db="EMBL/GenBank/DDBJ databases">
        <authorList>
            <person name="Hurst M.R.H."/>
        </authorList>
    </citation>
    <scope>NUCLEOTIDE SEQUENCE [LARGE SCALE GENOMIC DNA]</scope>
    <source>
        <strain evidence="7 8">SY-3-19</strain>
    </source>
</reference>
<keyword evidence="8" id="KW-1185">Reference proteome</keyword>
<protein>
    <submittedName>
        <fullName evidence="7">FAD-binding oxidoreductase</fullName>
    </submittedName>
</protein>
<proteinExistence type="inferred from homology"/>
<dbReference type="Pfam" id="PF01565">
    <property type="entry name" value="FAD_binding_4"/>
    <property type="match status" value="1"/>
</dbReference>
<dbReference type="PANTHER" id="PTHR43716">
    <property type="entry name" value="D-2-HYDROXYGLUTARATE DEHYDROGENASE, MITOCHONDRIAL"/>
    <property type="match status" value="1"/>
</dbReference>
<dbReference type="Gene3D" id="3.30.43.10">
    <property type="entry name" value="Uridine Diphospho-n-acetylenolpyruvylglucosamine Reductase, domain 2"/>
    <property type="match status" value="1"/>
</dbReference>
<dbReference type="Pfam" id="PF02913">
    <property type="entry name" value="FAD-oxidase_C"/>
    <property type="match status" value="1"/>
</dbReference>
<dbReference type="SUPFAM" id="SSF55103">
    <property type="entry name" value="FAD-linked oxidases, C-terminal domain"/>
    <property type="match status" value="1"/>
</dbReference>
<evidence type="ECO:0000313" key="8">
    <source>
        <dbReference type="Proteomes" id="UP000239504"/>
    </source>
</evidence>
<dbReference type="Gene3D" id="3.30.70.2740">
    <property type="match status" value="1"/>
</dbReference>
<dbReference type="InterPro" id="IPR006094">
    <property type="entry name" value="Oxid_FAD_bind_N"/>
</dbReference>
<gene>
    <name evidence="7" type="ORF">CW354_00055</name>
</gene>
<dbReference type="EMBL" id="PJCH01000001">
    <property type="protein sequence ID" value="PQA89308.1"/>
    <property type="molecule type" value="Genomic_DNA"/>
</dbReference>
<feature type="domain" description="FAD-binding PCMH-type" evidence="6">
    <location>
        <begin position="27"/>
        <end position="206"/>
    </location>
</feature>
<dbReference type="InterPro" id="IPR016164">
    <property type="entry name" value="FAD-linked_Oxase-like_C"/>
</dbReference>
<dbReference type="Gene3D" id="1.10.45.10">
    <property type="entry name" value="Vanillyl-alcohol Oxidase, Chain A, domain 4"/>
    <property type="match status" value="1"/>
</dbReference>
<comment type="cofactor">
    <cofactor evidence="1">
        <name>FAD</name>
        <dbReference type="ChEBI" id="CHEBI:57692"/>
    </cofactor>
</comment>
<keyword evidence="4" id="KW-0274">FAD</keyword>
<name>A0A2S7KA03_9PROT</name>
<dbReference type="GO" id="GO:0022904">
    <property type="term" value="P:respiratory electron transport chain"/>
    <property type="evidence" value="ECO:0007669"/>
    <property type="project" value="TreeGrafter"/>
</dbReference>
<comment type="similarity">
    <text evidence="2">Belongs to the FAD-binding oxidoreductase/transferase type 4 family.</text>
</comment>
<dbReference type="PROSITE" id="PS51387">
    <property type="entry name" value="FAD_PCMH"/>
    <property type="match status" value="1"/>
</dbReference>
<comment type="caution">
    <text evidence="7">The sequence shown here is derived from an EMBL/GenBank/DDBJ whole genome shotgun (WGS) entry which is preliminary data.</text>
</comment>
<keyword evidence="3" id="KW-0285">Flavoprotein</keyword>
<dbReference type="AlphaFoldDB" id="A0A2S7KA03"/>
<evidence type="ECO:0000313" key="7">
    <source>
        <dbReference type="EMBL" id="PQA89308.1"/>
    </source>
</evidence>
<dbReference type="SUPFAM" id="SSF56176">
    <property type="entry name" value="FAD-binding/transporter-associated domain-like"/>
    <property type="match status" value="1"/>
</dbReference>